<reference evidence="1 2" key="1">
    <citation type="submission" date="2017-03" db="EMBL/GenBank/DDBJ databases">
        <title>Genome sequence of Clostridium hungatei DSM 14427.</title>
        <authorList>
            <person name="Poehlein A."/>
            <person name="Daniel R."/>
        </authorList>
    </citation>
    <scope>NUCLEOTIDE SEQUENCE [LARGE SCALE GENOMIC DNA]</scope>
    <source>
        <strain evidence="1 2">DSM 14427</strain>
    </source>
</reference>
<sequence>MPVVRGEKGRDMGTTNSRLNREIENDILGEMVNINDYMVRQNSILLSDTFHLDAMPSGDSVYKVDIQYRTGLGKTVAVVLLNTDAENIEDLKEGLRKSLKDGYIYIVR</sequence>
<organism evidence="1 2">
    <name type="scientific">Ruminiclostridium hungatei</name>
    <name type="common">Clostridium hungatei</name>
    <dbReference type="NCBI Taxonomy" id="48256"/>
    <lineage>
        <taxon>Bacteria</taxon>
        <taxon>Bacillati</taxon>
        <taxon>Bacillota</taxon>
        <taxon>Clostridia</taxon>
        <taxon>Eubacteriales</taxon>
        <taxon>Oscillospiraceae</taxon>
        <taxon>Ruminiclostridium</taxon>
    </lineage>
</organism>
<dbReference type="STRING" id="48256.CLHUN_10530"/>
<dbReference type="Proteomes" id="UP000191554">
    <property type="component" value="Unassembled WGS sequence"/>
</dbReference>
<dbReference type="EMBL" id="MZGX01000005">
    <property type="protein sequence ID" value="OPX45166.1"/>
    <property type="molecule type" value="Genomic_DNA"/>
</dbReference>
<dbReference type="AlphaFoldDB" id="A0A1V4SNX0"/>
<evidence type="ECO:0000313" key="1">
    <source>
        <dbReference type="EMBL" id="OPX45166.1"/>
    </source>
</evidence>
<dbReference type="OrthoDB" id="9985589at2"/>
<dbReference type="RefSeq" id="WP_080063504.1">
    <property type="nucleotide sequence ID" value="NZ_MZGX01000005.1"/>
</dbReference>
<name>A0A1V4SNX0_RUMHU</name>
<gene>
    <name evidence="1" type="ORF">CLHUN_10530</name>
</gene>
<protein>
    <submittedName>
        <fullName evidence="1">Uncharacterized protein</fullName>
    </submittedName>
</protein>
<accession>A0A1V4SNX0</accession>
<comment type="caution">
    <text evidence="1">The sequence shown here is derived from an EMBL/GenBank/DDBJ whole genome shotgun (WGS) entry which is preliminary data.</text>
</comment>
<proteinExistence type="predicted"/>
<evidence type="ECO:0000313" key="2">
    <source>
        <dbReference type="Proteomes" id="UP000191554"/>
    </source>
</evidence>
<keyword evidence="2" id="KW-1185">Reference proteome</keyword>